<dbReference type="EMBL" id="FNJI01000008">
    <property type="protein sequence ID" value="SDO97755.1"/>
    <property type="molecule type" value="Genomic_DNA"/>
</dbReference>
<dbReference type="RefSeq" id="WP_092221400.1">
    <property type="nucleotide sequence ID" value="NZ_FNJI01000008.1"/>
</dbReference>
<dbReference type="InterPro" id="IPR011059">
    <property type="entry name" value="Metal-dep_hydrolase_composite"/>
</dbReference>
<evidence type="ECO:0000259" key="1">
    <source>
        <dbReference type="Pfam" id="PF07969"/>
    </source>
</evidence>
<dbReference type="InterPro" id="IPR033932">
    <property type="entry name" value="YtcJ-like"/>
</dbReference>
<dbReference type="CDD" id="cd01300">
    <property type="entry name" value="YtcJ_like"/>
    <property type="match status" value="1"/>
</dbReference>
<dbReference type="AlphaFoldDB" id="A0A1H0NZ92"/>
<dbReference type="Proteomes" id="UP000199073">
    <property type="component" value="Unassembled WGS sequence"/>
</dbReference>
<dbReference type="Gene3D" id="2.30.40.10">
    <property type="entry name" value="Urease, subunit C, domain 1"/>
    <property type="match status" value="1"/>
</dbReference>
<dbReference type="InterPro" id="IPR013108">
    <property type="entry name" value="Amidohydro_3"/>
</dbReference>
<keyword evidence="3" id="KW-1185">Reference proteome</keyword>
<reference evidence="2 3" key="1">
    <citation type="submission" date="2016-10" db="EMBL/GenBank/DDBJ databases">
        <authorList>
            <person name="de Groot N.N."/>
        </authorList>
    </citation>
    <scope>NUCLEOTIDE SEQUENCE [LARGE SCALE GENOMIC DNA]</scope>
    <source>
        <strain evidence="2 3">DSM 12130</strain>
    </source>
</reference>
<dbReference type="PANTHER" id="PTHR22642:SF2">
    <property type="entry name" value="PROTEIN LONG AFTER FAR-RED 3"/>
    <property type="match status" value="1"/>
</dbReference>
<gene>
    <name evidence="2" type="ORF">SAMN05660330_01502</name>
</gene>
<protein>
    <recommendedName>
        <fullName evidence="1">Amidohydrolase 3 domain-containing protein</fullName>
    </recommendedName>
</protein>
<dbReference type="InterPro" id="IPR032466">
    <property type="entry name" value="Metal_Hydrolase"/>
</dbReference>
<dbReference type="OrthoDB" id="5485695at2"/>
<evidence type="ECO:0000313" key="2">
    <source>
        <dbReference type="EMBL" id="SDO97755.1"/>
    </source>
</evidence>
<feature type="domain" description="Amidohydrolase 3" evidence="1">
    <location>
        <begin position="57"/>
        <end position="547"/>
    </location>
</feature>
<dbReference type="SUPFAM" id="SSF51556">
    <property type="entry name" value="Metallo-dependent hydrolases"/>
    <property type="match status" value="1"/>
</dbReference>
<dbReference type="Gene3D" id="3.10.310.70">
    <property type="match status" value="1"/>
</dbReference>
<dbReference type="GO" id="GO:0016810">
    <property type="term" value="F:hydrolase activity, acting on carbon-nitrogen (but not peptide) bonds"/>
    <property type="evidence" value="ECO:0007669"/>
    <property type="project" value="InterPro"/>
</dbReference>
<dbReference type="PANTHER" id="PTHR22642">
    <property type="entry name" value="IMIDAZOLONEPROPIONASE"/>
    <property type="match status" value="1"/>
</dbReference>
<organism evidence="2 3">
    <name type="scientific">Desulforhopalus singaporensis</name>
    <dbReference type="NCBI Taxonomy" id="91360"/>
    <lineage>
        <taxon>Bacteria</taxon>
        <taxon>Pseudomonadati</taxon>
        <taxon>Thermodesulfobacteriota</taxon>
        <taxon>Desulfobulbia</taxon>
        <taxon>Desulfobulbales</taxon>
        <taxon>Desulfocapsaceae</taxon>
        <taxon>Desulforhopalus</taxon>
    </lineage>
</organism>
<dbReference type="SUPFAM" id="SSF51338">
    <property type="entry name" value="Composite domain of metallo-dependent hydrolases"/>
    <property type="match status" value="1"/>
</dbReference>
<evidence type="ECO:0000313" key="3">
    <source>
        <dbReference type="Proteomes" id="UP000199073"/>
    </source>
</evidence>
<dbReference type="Pfam" id="PF07969">
    <property type="entry name" value="Amidohydro_3"/>
    <property type="match status" value="1"/>
</dbReference>
<accession>A0A1H0NZ92</accession>
<name>A0A1H0NZ92_9BACT</name>
<sequence>MKTDSKPTIFTAKKIITMNPVVPEAAAVAVRGDRILAVGAPDELKGWGEHVIDETFKDKILTPGFVEAHSHVLEGILWMFPYVGFFDRRDPDGRVWQGCRDLDALSRRLKELETELASADEPLVVWGVDPLYFAGDRLTATNLDVISTTRPIFVLHASGHLATVNTALMNQQGIDEKTDVVGVAKGADNKPTGELQELKAIMLAGDFLQQVIGSYRSPKAWHNFGRLANNVGCTTITDLGFLNLDDDAVELLRSVVDTPDYPVRVTVLYSLVGQSEADLDEVAEYVAAQAKRSSEKLHLGQVKLVLDGSIQGFTARLRPPGYYGRNDNGIWTSPPEKCFDTLLPFHKKGVTVHCHCNGDEAVDVFLNAVEQAQAEYYRPDIRHTVQHCQLATIDQYQRMAALGVCANIFTNHLFYWGDQHVAATVGPDRAMRMEACATAKLHNIHFSLHSDAPVTPLGQLHTAWCAVNRLTSSGRTLGEYEKISVYDALYAVTLDGAYTLGLDRELGSIEPGKLADFTVFEEDPLAVDPARLKDIGVWGTVLGGKVIPAAK</sequence>
<dbReference type="Gene3D" id="3.20.20.140">
    <property type="entry name" value="Metal-dependent hydrolases"/>
    <property type="match status" value="1"/>
</dbReference>
<proteinExistence type="predicted"/>